<dbReference type="SUPFAM" id="SSF56112">
    <property type="entry name" value="Protein kinase-like (PK-like)"/>
    <property type="match status" value="1"/>
</dbReference>
<evidence type="ECO:0000313" key="3">
    <source>
        <dbReference type="Proteomes" id="UP001050691"/>
    </source>
</evidence>
<accession>A0AAV5A4K9</accession>
<dbReference type="GO" id="GO:0005524">
    <property type="term" value="F:ATP binding"/>
    <property type="evidence" value="ECO:0007669"/>
    <property type="project" value="InterPro"/>
</dbReference>
<dbReference type="PROSITE" id="PS50011">
    <property type="entry name" value="PROTEIN_KINASE_DOM"/>
    <property type="match status" value="1"/>
</dbReference>
<keyword evidence="3" id="KW-1185">Reference proteome</keyword>
<sequence length="299" mass="34669">MTYFWKRDSQKLLIKDETRKETPEIDECEVALQAEEAEAKQLGHSKPSLDTPPELGTLPKHPYAFFGGDSPYCEPLKAYYSTKVCFAQDLRCRHVDIKKLDTPDEVRIFRFLLDRKEPLAENGILKILEILEYEEQCFAIMPPYGTLHLSFTPILSKGKGTISSPNLKAINFLHSNSIVHRDIKVDNTLVNHFGVYRRNAENIMRPKLRSENQLTRTGLRPLQIRNGLFRDIYLPKVSSGLAPIYRANGLPSWEPEEYHRWEGLPDEFVQEWKTDTVHLRKVFAKVAHYSLWSTGRYGY</sequence>
<protein>
    <recommendedName>
        <fullName evidence="1">Protein kinase domain-containing protein</fullName>
    </recommendedName>
</protein>
<dbReference type="Proteomes" id="UP001050691">
    <property type="component" value="Unassembled WGS sequence"/>
</dbReference>
<organism evidence="2 3">
    <name type="scientific">Clathrus columnatus</name>
    <dbReference type="NCBI Taxonomy" id="1419009"/>
    <lineage>
        <taxon>Eukaryota</taxon>
        <taxon>Fungi</taxon>
        <taxon>Dikarya</taxon>
        <taxon>Basidiomycota</taxon>
        <taxon>Agaricomycotina</taxon>
        <taxon>Agaricomycetes</taxon>
        <taxon>Phallomycetidae</taxon>
        <taxon>Phallales</taxon>
        <taxon>Clathraceae</taxon>
        <taxon>Clathrus</taxon>
    </lineage>
</organism>
<reference evidence="2" key="1">
    <citation type="submission" date="2021-10" db="EMBL/GenBank/DDBJ databases">
        <title>De novo Genome Assembly of Clathrus columnatus (Basidiomycota, Fungi) Using Illumina and Nanopore Sequence Data.</title>
        <authorList>
            <person name="Ogiso-Tanaka E."/>
            <person name="Itagaki H."/>
            <person name="Hosoya T."/>
            <person name="Hosaka K."/>
        </authorList>
    </citation>
    <scope>NUCLEOTIDE SEQUENCE</scope>
    <source>
        <strain evidence="2">MO-923</strain>
    </source>
</reference>
<feature type="domain" description="Protein kinase" evidence="1">
    <location>
        <begin position="1"/>
        <end position="299"/>
    </location>
</feature>
<dbReference type="Gene3D" id="1.10.510.10">
    <property type="entry name" value="Transferase(Phosphotransferase) domain 1"/>
    <property type="match status" value="1"/>
</dbReference>
<comment type="caution">
    <text evidence="2">The sequence shown here is derived from an EMBL/GenBank/DDBJ whole genome shotgun (WGS) entry which is preliminary data.</text>
</comment>
<evidence type="ECO:0000313" key="2">
    <source>
        <dbReference type="EMBL" id="GJJ07961.1"/>
    </source>
</evidence>
<gene>
    <name evidence="2" type="ORF">Clacol_002168</name>
</gene>
<dbReference type="EMBL" id="BPWL01000002">
    <property type="protein sequence ID" value="GJJ07961.1"/>
    <property type="molecule type" value="Genomic_DNA"/>
</dbReference>
<dbReference type="AlphaFoldDB" id="A0AAV5A4K9"/>
<dbReference type="InterPro" id="IPR000719">
    <property type="entry name" value="Prot_kinase_dom"/>
</dbReference>
<dbReference type="GO" id="GO:0004672">
    <property type="term" value="F:protein kinase activity"/>
    <property type="evidence" value="ECO:0007669"/>
    <property type="project" value="InterPro"/>
</dbReference>
<dbReference type="InterPro" id="IPR011009">
    <property type="entry name" value="Kinase-like_dom_sf"/>
</dbReference>
<evidence type="ECO:0000259" key="1">
    <source>
        <dbReference type="PROSITE" id="PS50011"/>
    </source>
</evidence>
<dbReference type="InterPro" id="IPR008271">
    <property type="entry name" value="Ser/Thr_kinase_AS"/>
</dbReference>
<dbReference type="PROSITE" id="PS00108">
    <property type="entry name" value="PROTEIN_KINASE_ST"/>
    <property type="match status" value="1"/>
</dbReference>
<name>A0AAV5A4K9_9AGAM</name>
<proteinExistence type="predicted"/>